<feature type="region of interest" description="Disordered" evidence="1">
    <location>
        <begin position="58"/>
        <end position="84"/>
    </location>
</feature>
<evidence type="ECO:0000256" key="1">
    <source>
        <dbReference type="SAM" id="MobiDB-lite"/>
    </source>
</evidence>
<sequence length="247" mass="27739">MSIPFSSFIGVEVCPDRSRPFTFAVIDAERVIRSLGTGELQDAFAFLAGQENALVAINAPRPPRKKSETGQDKTTNRKRTAEAELTKRGVSFEHTPGTLKRCPRWMQLGFRLYEELEGLGYQVYPHQDAERQLFECRGEASFWNLLGHEPLKKDSLEGNIQRQLVLGMCGLPVPDGMQFFEEITRHRILHNRLPLEQLYSSAELNTLAAAYCAWVAGNQPKQLESIGRAEEGLIHLPGQAVVTGMRD</sequence>
<organism evidence="2 3">
    <name type="scientific">Pelolinea submarina</name>
    <dbReference type="NCBI Taxonomy" id="913107"/>
    <lineage>
        <taxon>Bacteria</taxon>
        <taxon>Bacillati</taxon>
        <taxon>Chloroflexota</taxon>
        <taxon>Anaerolineae</taxon>
        <taxon>Anaerolineales</taxon>
        <taxon>Anaerolineaceae</taxon>
        <taxon>Pelolinea</taxon>
    </lineage>
</organism>
<name>A0A347ZVK0_9CHLR</name>
<proteinExistence type="predicted"/>
<dbReference type="RefSeq" id="WP_116225506.1">
    <property type="nucleotide sequence ID" value="NZ_AP018437.1"/>
</dbReference>
<gene>
    <name evidence="2" type="ORF">DFR64_2230</name>
</gene>
<dbReference type="EMBL" id="QUMS01000003">
    <property type="protein sequence ID" value="REG07028.1"/>
    <property type="molecule type" value="Genomic_DNA"/>
</dbReference>
<comment type="caution">
    <text evidence="2">The sequence shown here is derived from an EMBL/GenBank/DDBJ whole genome shotgun (WGS) entry which is preliminary data.</text>
</comment>
<dbReference type="Proteomes" id="UP000256388">
    <property type="component" value="Unassembled WGS sequence"/>
</dbReference>
<dbReference type="AlphaFoldDB" id="A0A347ZVK0"/>
<keyword evidence="3" id="KW-1185">Reference proteome</keyword>
<evidence type="ECO:0000313" key="2">
    <source>
        <dbReference type="EMBL" id="REG07028.1"/>
    </source>
</evidence>
<dbReference type="OrthoDB" id="163770at2"/>
<reference evidence="2 3" key="1">
    <citation type="submission" date="2018-08" db="EMBL/GenBank/DDBJ databases">
        <title>Genomic Encyclopedia of Type Strains, Phase IV (KMG-IV): sequencing the most valuable type-strain genomes for metagenomic binning, comparative biology and taxonomic classification.</title>
        <authorList>
            <person name="Goeker M."/>
        </authorList>
    </citation>
    <scope>NUCLEOTIDE SEQUENCE [LARGE SCALE GENOMIC DNA]</scope>
    <source>
        <strain evidence="2 3">DSM 23923</strain>
    </source>
</reference>
<feature type="compositionally biased region" description="Basic and acidic residues" evidence="1">
    <location>
        <begin position="65"/>
        <end position="84"/>
    </location>
</feature>
<protein>
    <submittedName>
        <fullName evidence="2">Uncharacterized protein DUF429</fullName>
    </submittedName>
</protein>
<evidence type="ECO:0000313" key="3">
    <source>
        <dbReference type="Proteomes" id="UP000256388"/>
    </source>
</evidence>
<accession>A0A347ZVK0</accession>